<dbReference type="KEGG" id="bgm:CAL15_19675"/>
<dbReference type="Proteomes" id="UP000194161">
    <property type="component" value="Chromosome"/>
</dbReference>
<sequence length="634" mass="68972">MVEMVLEKHTEASDAASRLREVIKAVRGAEDPLREMARLDQSLVQAADGRRDVRRLLVSPFVREGAFAPAIAALEVLVAAYPAHADDRRLLASLLGRTEQWDRAISVADGAADIEPDAAALHAVRIQLRLQAGRAAQAAAVARATARLAAGEPGDAYFWMLAFMRNGDAAEAADVAAALDLHKLPNERVAATAVRALFEDGRFDAAILMGNAALAASHDCAQLRTYLGLSHLRRGTEEDRKAHAPAHFEAALKAAPNDVRLLSLHGETLLRAGRYKAAVAPLKQALDLAPDLEQTRTLYARALRYSMQYADAAEQMMQLLDKAPDKLQLQRSTIGALSQAGRSQEAEALYRRYVAQRSEQLPDTFQEALAALEGKLASAPIPQARLDWAWSLRGDAAADRAQWERAARWGHLVDHLLFDWLECREEQAEEAMELLGELDAAERFFAPLLAAGRGVVVATAHVGPMYAGLMALELLGIPSRWLATAPSVAQSSYAAALISTADQTEAQVAKACMRAIGSGYVLGLAVDGAANPAAPRTTFEGQQVTYSSFAAHMAHRLGVPSVFYVPRWENGRVAYTLEMLPQPTSGEDAEAYAQRWQQAYFERLREHLAGPPENLRMSGGIWRHVRPADRSARG</sequence>
<gene>
    <name evidence="2" type="ORF">CAL15_19675</name>
</gene>
<dbReference type="Gene3D" id="1.25.40.10">
    <property type="entry name" value="Tetratricopeptide repeat domain"/>
    <property type="match status" value="2"/>
</dbReference>
<reference evidence="2 3" key="1">
    <citation type="submission" date="2017-05" db="EMBL/GenBank/DDBJ databases">
        <title>Complete and WGS of Bordetella genogroups.</title>
        <authorList>
            <person name="Spilker T."/>
            <person name="LiPuma J."/>
        </authorList>
    </citation>
    <scope>NUCLEOTIDE SEQUENCE [LARGE SCALE GENOMIC DNA]</scope>
    <source>
        <strain evidence="2 3">AU7206</strain>
    </source>
</reference>
<evidence type="ECO:0008006" key="4">
    <source>
        <dbReference type="Google" id="ProtNLM"/>
    </source>
</evidence>
<dbReference type="SUPFAM" id="SSF48452">
    <property type="entry name" value="TPR-like"/>
    <property type="match status" value="2"/>
</dbReference>
<dbReference type="OrthoDB" id="8665128at2"/>
<protein>
    <recommendedName>
        <fullName evidence="4">Vi polysaccharide transport protein VexE</fullName>
    </recommendedName>
</protein>
<organism evidence="2 3">
    <name type="scientific">Bordetella genomosp. 13</name>
    <dbReference type="NCBI Taxonomy" id="463040"/>
    <lineage>
        <taxon>Bacteria</taxon>
        <taxon>Pseudomonadati</taxon>
        <taxon>Pseudomonadota</taxon>
        <taxon>Betaproteobacteria</taxon>
        <taxon>Burkholderiales</taxon>
        <taxon>Alcaligenaceae</taxon>
        <taxon>Bordetella</taxon>
    </lineage>
</organism>
<dbReference type="InterPro" id="IPR011990">
    <property type="entry name" value="TPR-like_helical_dom_sf"/>
</dbReference>
<keyword evidence="1" id="KW-0802">TPR repeat</keyword>
<keyword evidence="3" id="KW-1185">Reference proteome</keyword>
<dbReference type="AlphaFoldDB" id="A0A1W6ZHS6"/>
<proteinExistence type="predicted"/>
<accession>A0A1W6ZHS6</accession>
<dbReference type="STRING" id="463040.CAL15_19675"/>
<evidence type="ECO:0000256" key="1">
    <source>
        <dbReference type="PROSITE-ProRule" id="PRU00339"/>
    </source>
</evidence>
<dbReference type="EMBL" id="CP021111">
    <property type="protein sequence ID" value="ARP96394.1"/>
    <property type="molecule type" value="Genomic_DNA"/>
</dbReference>
<feature type="repeat" description="TPR" evidence="1">
    <location>
        <begin position="259"/>
        <end position="292"/>
    </location>
</feature>
<evidence type="ECO:0000313" key="2">
    <source>
        <dbReference type="EMBL" id="ARP96394.1"/>
    </source>
</evidence>
<evidence type="ECO:0000313" key="3">
    <source>
        <dbReference type="Proteomes" id="UP000194161"/>
    </source>
</evidence>
<dbReference type="InterPro" id="IPR019734">
    <property type="entry name" value="TPR_rpt"/>
</dbReference>
<name>A0A1W6ZHS6_9BORD</name>
<dbReference type="RefSeq" id="WP_086080046.1">
    <property type="nucleotide sequence ID" value="NZ_CP021111.1"/>
</dbReference>
<dbReference type="PROSITE" id="PS50005">
    <property type="entry name" value="TPR"/>
    <property type="match status" value="1"/>
</dbReference>